<accession>A0A8R2ADK4</accession>
<sequence length="109" mass="12767">MYSSFFIFRTRLYLGFIFSELICIASGMGAYPEVTDPQSGSGPTRNFESLETEYSIKEEVYNFDCIESIDIMKVETVSTVRGATRIWNMTIQYWIAEYVYRRIPVKKLR</sequence>
<evidence type="ECO:0000256" key="1">
    <source>
        <dbReference type="ARBA" id="ARBA00004141"/>
    </source>
</evidence>
<name>A0A8R2ADK4_ACYPI</name>
<evidence type="ECO:0000256" key="6">
    <source>
        <dbReference type="ARBA" id="ARBA00022989"/>
    </source>
</evidence>
<comment type="subcellular location">
    <subcellularLocation>
        <location evidence="1">Membrane</location>
        <topology evidence="1">Multi-pass membrane protein</topology>
    </subcellularLocation>
</comment>
<keyword evidence="5 11" id="KW-0812">Transmembrane</keyword>
<dbReference type="Proteomes" id="UP000007819">
    <property type="component" value="Unassembled WGS sequence"/>
</dbReference>
<keyword evidence="4" id="KW-0808">Transferase</keyword>
<dbReference type="GO" id="GO:0016020">
    <property type="term" value="C:membrane"/>
    <property type="evidence" value="ECO:0007669"/>
    <property type="project" value="UniProtKB-SubCell"/>
</dbReference>
<evidence type="ECO:0000256" key="7">
    <source>
        <dbReference type="ARBA" id="ARBA00023136"/>
    </source>
</evidence>
<reference evidence="13" key="1">
    <citation type="submission" date="2010-06" db="EMBL/GenBank/DDBJ databases">
        <authorList>
            <person name="Jiang H."/>
            <person name="Abraham K."/>
            <person name="Ali S."/>
            <person name="Alsbrooks S.L."/>
            <person name="Anim B.N."/>
            <person name="Anosike U.S."/>
            <person name="Attaway T."/>
            <person name="Bandaranaike D.P."/>
            <person name="Battles P.K."/>
            <person name="Bell S.N."/>
            <person name="Bell A.V."/>
            <person name="Beltran B."/>
            <person name="Bickham C."/>
            <person name="Bustamante Y."/>
            <person name="Caleb T."/>
            <person name="Canada A."/>
            <person name="Cardenas V."/>
            <person name="Carter K."/>
            <person name="Chacko J."/>
            <person name="Chandrabose M.N."/>
            <person name="Chavez D."/>
            <person name="Chavez A."/>
            <person name="Chen L."/>
            <person name="Chu H.-S."/>
            <person name="Claassen K.J."/>
            <person name="Cockrell R."/>
            <person name="Collins M."/>
            <person name="Cooper J.A."/>
            <person name="Cree A."/>
            <person name="Curry S.M."/>
            <person name="Da Y."/>
            <person name="Dao M.D."/>
            <person name="Das B."/>
            <person name="Davila M.-L."/>
            <person name="Davy-Carroll L."/>
            <person name="Denson S."/>
            <person name="Dinh H."/>
            <person name="Ebong V.E."/>
            <person name="Edwards J.R."/>
            <person name="Egan A."/>
            <person name="El-Daye J."/>
            <person name="Escobedo L."/>
            <person name="Fernandez S."/>
            <person name="Fernando P.R."/>
            <person name="Flagg N."/>
            <person name="Forbes L.D."/>
            <person name="Fowler R.G."/>
            <person name="Fu Q."/>
            <person name="Gabisi R.A."/>
            <person name="Ganer J."/>
            <person name="Garbino Pronczuk A."/>
            <person name="Garcia R.M."/>
            <person name="Garner T."/>
            <person name="Garrett T.E."/>
            <person name="Gonzalez D.A."/>
            <person name="Hamid H."/>
            <person name="Hawkins E.S."/>
            <person name="Hirani K."/>
            <person name="Hogues M.E."/>
            <person name="Hollins B."/>
            <person name="Hsiao C.-H."/>
            <person name="Jabil R."/>
            <person name="James M.L."/>
            <person name="Jhangiani S.N."/>
            <person name="Johnson B."/>
            <person name="Johnson Q."/>
            <person name="Joshi V."/>
            <person name="Kalu J.B."/>
            <person name="Kam C."/>
            <person name="Kashfia A."/>
            <person name="Keebler J."/>
            <person name="Kisamo H."/>
            <person name="Kovar C.L."/>
            <person name="Lago L.A."/>
            <person name="Lai C.-Y."/>
            <person name="Laidlaw J."/>
            <person name="Lara F."/>
            <person name="Le T.-K."/>
            <person name="Lee S.L."/>
            <person name="Legall F.H."/>
            <person name="Lemon S.J."/>
            <person name="Lewis L.R."/>
            <person name="Li B."/>
            <person name="Liu Y."/>
            <person name="Liu Y.-S."/>
            <person name="Lopez J."/>
            <person name="Lozado R.J."/>
            <person name="Lu J."/>
            <person name="Madu R.C."/>
            <person name="Maheshwari M."/>
            <person name="Maheshwari R."/>
            <person name="Malloy K."/>
            <person name="Martinez E."/>
            <person name="Mathew T."/>
            <person name="Mercado I.C."/>
            <person name="Mercado C."/>
            <person name="Meyer B."/>
            <person name="Montgomery K."/>
            <person name="Morgan M.B."/>
            <person name="Munidasa M."/>
            <person name="Nazareth L.V."/>
            <person name="Nelson J."/>
            <person name="Ng B.M."/>
            <person name="Nguyen N.B."/>
            <person name="Nguyen P.Q."/>
            <person name="Nguyen T."/>
            <person name="Obregon M."/>
            <person name="Okwuonu G.O."/>
            <person name="Onwere C.G."/>
            <person name="Orozco G."/>
            <person name="Parra A."/>
            <person name="Patel S."/>
            <person name="Patil S."/>
            <person name="Perez A."/>
            <person name="Perez Y."/>
            <person name="Pham C."/>
            <person name="Primus E.L."/>
            <person name="Pu L.-L."/>
            <person name="Puazo M."/>
            <person name="Qin X."/>
            <person name="Quiroz J.B."/>
            <person name="Reese J."/>
            <person name="Richards S."/>
            <person name="Rives C.M."/>
            <person name="Robberts R."/>
            <person name="Ruiz S.J."/>
            <person name="Ruiz M.J."/>
            <person name="Santibanez J."/>
            <person name="Schneider B.W."/>
            <person name="Sisson I."/>
            <person name="Smith M."/>
            <person name="Sodergren E."/>
            <person name="Song X.-Z."/>
            <person name="Song B.B."/>
            <person name="Summersgill H."/>
            <person name="Thelus R."/>
            <person name="Thornton R.D."/>
            <person name="Trejos Z.Y."/>
            <person name="Usmani K."/>
            <person name="Vattathil S."/>
            <person name="Villasana D."/>
            <person name="Walker D.L."/>
            <person name="Wang S."/>
            <person name="Wang K."/>
            <person name="White C.S."/>
            <person name="Williams A.C."/>
            <person name="Williamson J."/>
            <person name="Wilson K."/>
            <person name="Woghiren I.O."/>
            <person name="Woodworth J.R."/>
            <person name="Worley K.C."/>
            <person name="Wright R.A."/>
            <person name="Wu W."/>
            <person name="Young L."/>
            <person name="Zhang L."/>
            <person name="Zhang J."/>
            <person name="Zhu Y."/>
            <person name="Muzny D.M."/>
            <person name="Weinstock G."/>
            <person name="Gibbs R.A."/>
        </authorList>
    </citation>
    <scope>NUCLEOTIDE SEQUENCE [LARGE SCALE GENOMIC DNA]</scope>
    <source>
        <strain evidence="13">LSR1</strain>
    </source>
</reference>
<evidence type="ECO:0000313" key="13">
    <source>
        <dbReference type="Proteomes" id="UP000007819"/>
    </source>
</evidence>
<dbReference type="InterPro" id="IPR004299">
    <property type="entry name" value="MBOAT_fam"/>
</dbReference>
<keyword evidence="13" id="KW-1185">Reference proteome</keyword>
<evidence type="ECO:0000256" key="2">
    <source>
        <dbReference type="ARBA" id="ARBA00005074"/>
    </source>
</evidence>
<evidence type="ECO:0000256" key="8">
    <source>
        <dbReference type="ARBA" id="ARBA00023315"/>
    </source>
</evidence>
<dbReference type="AlphaFoldDB" id="A0A8R2ADK4"/>
<organism evidence="12 13">
    <name type="scientific">Acyrthosiphon pisum</name>
    <name type="common">Pea aphid</name>
    <dbReference type="NCBI Taxonomy" id="7029"/>
    <lineage>
        <taxon>Eukaryota</taxon>
        <taxon>Metazoa</taxon>
        <taxon>Ecdysozoa</taxon>
        <taxon>Arthropoda</taxon>
        <taxon>Hexapoda</taxon>
        <taxon>Insecta</taxon>
        <taxon>Pterygota</taxon>
        <taxon>Neoptera</taxon>
        <taxon>Paraneoptera</taxon>
        <taxon>Hemiptera</taxon>
        <taxon>Sternorrhyncha</taxon>
        <taxon>Aphidomorpha</taxon>
        <taxon>Aphidoidea</taxon>
        <taxon>Aphididae</taxon>
        <taxon>Macrosiphini</taxon>
        <taxon>Acyrthosiphon</taxon>
    </lineage>
</organism>
<keyword evidence="6 11" id="KW-1133">Transmembrane helix</keyword>
<dbReference type="GO" id="GO:0006661">
    <property type="term" value="P:phosphatidylinositol biosynthetic process"/>
    <property type="evidence" value="ECO:0007669"/>
    <property type="project" value="TreeGrafter"/>
</dbReference>
<dbReference type="EnsemblMetazoa" id="XM_003248869.3">
    <property type="protein sequence ID" value="XP_003248917.3"/>
    <property type="gene ID" value="LOC100570250"/>
</dbReference>
<evidence type="ECO:0000256" key="11">
    <source>
        <dbReference type="SAM" id="Phobius"/>
    </source>
</evidence>
<keyword evidence="8" id="KW-0012">Acyltransferase</keyword>
<dbReference type="PANTHER" id="PTHR13906:SF16">
    <property type="entry name" value="LYSOPHOSPHOLIPID ACYLTRANSFERASE 7"/>
    <property type="match status" value="1"/>
</dbReference>
<proteinExistence type="inferred from homology"/>
<evidence type="ECO:0000256" key="3">
    <source>
        <dbReference type="ARBA" id="ARBA00010323"/>
    </source>
</evidence>
<feature type="transmembrane region" description="Helical" evidence="11">
    <location>
        <begin position="12"/>
        <end position="31"/>
    </location>
</feature>
<dbReference type="PANTHER" id="PTHR13906">
    <property type="entry name" value="PORCUPINE"/>
    <property type="match status" value="1"/>
</dbReference>
<dbReference type="GeneID" id="100570250"/>
<comment type="pathway">
    <text evidence="9">Phospholipid metabolism.</text>
</comment>
<dbReference type="RefSeq" id="XP_003248917.3">
    <property type="nucleotide sequence ID" value="XM_003248869.3"/>
</dbReference>
<protein>
    <recommendedName>
        <fullName evidence="10">Lysophospholipid acyltransferase 7</fullName>
    </recommendedName>
</protein>
<dbReference type="GO" id="GO:0030258">
    <property type="term" value="P:lipid modification"/>
    <property type="evidence" value="ECO:0007669"/>
    <property type="project" value="TreeGrafter"/>
</dbReference>
<evidence type="ECO:0000256" key="10">
    <source>
        <dbReference type="ARBA" id="ARBA00093678"/>
    </source>
</evidence>
<dbReference type="InterPro" id="IPR049941">
    <property type="entry name" value="LPLAT_7/PORCN-like"/>
</dbReference>
<evidence type="ECO:0000256" key="4">
    <source>
        <dbReference type="ARBA" id="ARBA00022679"/>
    </source>
</evidence>
<reference evidence="12" key="2">
    <citation type="submission" date="2022-06" db="UniProtKB">
        <authorList>
            <consortium name="EnsemblMetazoa"/>
        </authorList>
    </citation>
    <scope>IDENTIFICATION</scope>
</reference>
<evidence type="ECO:0000256" key="9">
    <source>
        <dbReference type="ARBA" id="ARBA00025707"/>
    </source>
</evidence>
<keyword evidence="7 11" id="KW-0472">Membrane</keyword>
<dbReference type="GO" id="GO:0071617">
    <property type="term" value="F:lysophospholipid acyltransferase activity"/>
    <property type="evidence" value="ECO:0007669"/>
    <property type="project" value="TreeGrafter"/>
</dbReference>
<dbReference type="OrthoDB" id="7663182at2759"/>
<comment type="pathway">
    <text evidence="2">Lipid metabolism; phospholipid metabolism.</text>
</comment>
<dbReference type="GO" id="GO:0044233">
    <property type="term" value="C:mitochondria-associated endoplasmic reticulum membrane contact site"/>
    <property type="evidence" value="ECO:0007669"/>
    <property type="project" value="TreeGrafter"/>
</dbReference>
<evidence type="ECO:0000313" key="12">
    <source>
        <dbReference type="EnsemblMetazoa" id="XP_003248917.3"/>
    </source>
</evidence>
<comment type="similarity">
    <text evidence="3">Belongs to the membrane-bound acyltransferase family.</text>
</comment>
<dbReference type="Pfam" id="PF03062">
    <property type="entry name" value="MBOAT"/>
    <property type="match status" value="1"/>
</dbReference>
<evidence type="ECO:0000256" key="5">
    <source>
        <dbReference type="ARBA" id="ARBA00022692"/>
    </source>
</evidence>
<dbReference type="KEGG" id="api:100570250"/>